<keyword evidence="5" id="KW-1185">Reference proteome</keyword>
<evidence type="ECO:0000256" key="2">
    <source>
        <dbReference type="ARBA" id="ARBA00022737"/>
    </source>
</evidence>
<dbReference type="Gene3D" id="2.180.10.10">
    <property type="entry name" value="RHS repeat-associated core"/>
    <property type="match status" value="1"/>
</dbReference>
<name>A0A1I8GWK1_9PLAT</name>
<evidence type="ECO:0000256" key="1">
    <source>
        <dbReference type="ARBA" id="ARBA00022536"/>
    </source>
</evidence>
<keyword evidence="1" id="KW-0245">EGF-like domain</keyword>
<protein>
    <submittedName>
        <fullName evidence="6">Tox-GHH domain-containing protein</fullName>
    </submittedName>
</protein>
<dbReference type="GO" id="GO:0008045">
    <property type="term" value="P:motor neuron axon guidance"/>
    <property type="evidence" value="ECO:0007669"/>
    <property type="project" value="TreeGrafter"/>
</dbReference>
<proteinExistence type="predicted"/>
<dbReference type="AlphaFoldDB" id="A0A1I8GWK1"/>
<evidence type="ECO:0000313" key="5">
    <source>
        <dbReference type="Proteomes" id="UP000095280"/>
    </source>
</evidence>
<keyword evidence="2" id="KW-0677">Repeat</keyword>
<dbReference type="WBParaSite" id="maker-uti_cns_0003443-snap-gene-0.9-mRNA-1">
    <property type="protein sequence ID" value="maker-uti_cns_0003443-snap-gene-0.9-mRNA-1"/>
    <property type="gene ID" value="maker-uti_cns_0003443-snap-gene-0.9"/>
</dbReference>
<dbReference type="Pfam" id="PF25023">
    <property type="entry name" value="TEN_YD-shell"/>
    <property type="match status" value="1"/>
</dbReference>
<evidence type="ECO:0000313" key="6">
    <source>
        <dbReference type="WBParaSite" id="maker-uti_cns_0003443-snap-gene-0.9-mRNA-1"/>
    </source>
</evidence>
<feature type="domain" description="Teneurin-like YD-shell" evidence="4">
    <location>
        <begin position="184"/>
        <end position="696"/>
    </location>
</feature>
<keyword evidence="3" id="KW-1015">Disulfide bond</keyword>
<dbReference type="Proteomes" id="UP000095280">
    <property type="component" value="Unplaced"/>
</dbReference>
<organism evidence="5 6">
    <name type="scientific">Macrostomum lignano</name>
    <dbReference type="NCBI Taxonomy" id="282301"/>
    <lineage>
        <taxon>Eukaryota</taxon>
        <taxon>Metazoa</taxon>
        <taxon>Spiralia</taxon>
        <taxon>Lophotrochozoa</taxon>
        <taxon>Platyhelminthes</taxon>
        <taxon>Rhabditophora</taxon>
        <taxon>Macrostomorpha</taxon>
        <taxon>Macrostomida</taxon>
        <taxon>Macrostomidae</taxon>
        <taxon>Macrostomum</taxon>
    </lineage>
</organism>
<dbReference type="PANTHER" id="PTHR11219:SF69">
    <property type="entry name" value="TENEURIN-A"/>
    <property type="match status" value="1"/>
</dbReference>
<evidence type="ECO:0000259" key="4">
    <source>
        <dbReference type="Pfam" id="PF25023"/>
    </source>
</evidence>
<reference evidence="6" key="1">
    <citation type="submission" date="2016-11" db="UniProtKB">
        <authorList>
            <consortium name="WormBaseParasite"/>
        </authorList>
    </citation>
    <scope>IDENTIFICATION</scope>
</reference>
<dbReference type="InterPro" id="IPR056823">
    <property type="entry name" value="TEN-like_YD-shell"/>
</dbReference>
<accession>A0A1I8GWK1</accession>
<dbReference type="InterPro" id="IPR051216">
    <property type="entry name" value="Teneurin"/>
</dbReference>
<evidence type="ECO:0000256" key="3">
    <source>
        <dbReference type="ARBA" id="ARBA00023157"/>
    </source>
</evidence>
<dbReference type="PANTHER" id="PTHR11219">
    <property type="entry name" value="TENEURIN AND N-ACETYLGLUCOSAMINE-1-PHOSPHODIESTER ALPHA-N-ACETYLGLUCOSAMINIDASE"/>
    <property type="match status" value="1"/>
</dbReference>
<sequence>INNQPILLISYRVSDRTESYHIINRRSAAALFDLLFSIAYSSTGLPLTVTPNPLVCLYRSVRFDYSSDGQQLSELAWSDRPRTASEQTGQREARLLWRFDQSSLRSKASSGRQLVLAAQQRYPRSDGGASDAEAGEDVAEYRFGYAASGGSGNCTGSSARRLDVARHTRRPAASIPSELGLATNRILYWPCKDCVNPFVFHYESGDYLQSLHYPSQLRRLSFALTADRRVRRVVSDQAYTEIAYSSDNSRLPSALRTVYFDETNTNVSQRYDYTGGLLRKQVITFDCARYVYRYDTELRIAGIETVITSRDGQPVTSLANVTRDPIGGGVTLLNDLSLERRVSHHEHLVRLRDSHCTRRFQFDSLARLTESTLHCGSDSRRAFVLSVHGHSRGRLQKQVYHIGESDGLSVAYQTNKLVRTTADEALEYTLGGRIHWRSIRSSSVGALERLNYTYDSRTGLPKSVGSVQYSFDADGFLAMRRHRLSAGSVENFRYDAKGLVRRAEAIDSSGRRLYSLRYVYDAQERLLARIDRLHPQKSTQFLYTDPEYPRRVTHILPGAGRFEQSVLTCRYEDRTGQLVAVETGEPQKIERFYVVSDYFSSPLALLNQRGEIETQLSYSATGERSVVSKRPTAPSLPFGYRLGLQDPDAGLVWLSGSRTYDPYLGQWTGPDPLGLFTRLSAALQTPESIDGYIFDHLSTTENGPLVSNYEEVSRPEYWLKAFNIDAKRLLRATNIVSMGIGREAEEGLLPRLHQSPLSPKSVSVESIFEAGFRRRLDSFQRIIGAFDFVQPSSAPVAPPLASAPAFLYLGLRPTFSVDGKISLTGWEDNSLASPDRVRQLAALVFNGSRLLPQQAETMANGHRWLRLYREATPATESAVRDLEQSIAPAGAASISIKRDGDDSLEVSRRLRPAVSFSSLQPFTEANQLATAGLRMVAKRLMRAEAASITADGYAATRFDWSRVAQQELRQNGIAAGYRPATAGKNHDQLLWDDPGSVYFVPTA</sequence>